<organism evidence="2 3">
    <name type="scientific">Faecousia intestinalis</name>
    <dbReference type="NCBI Taxonomy" id="3133167"/>
    <lineage>
        <taxon>Bacteria</taxon>
        <taxon>Bacillati</taxon>
        <taxon>Bacillota</taxon>
        <taxon>Clostridia</taxon>
        <taxon>Eubacteriales</taxon>
        <taxon>Oscillospiraceae</taxon>
        <taxon>Faecousia</taxon>
    </lineage>
</organism>
<evidence type="ECO:0000259" key="1">
    <source>
        <dbReference type="Pfam" id="PF01643"/>
    </source>
</evidence>
<dbReference type="Gene3D" id="3.10.129.10">
    <property type="entry name" value="Hotdog Thioesterase"/>
    <property type="match status" value="1"/>
</dbReference>
<sequence>MQEILEVSCRPVHDGIWTPAELMGALERAATDHADALNIGHDRMVADFGSLWMLVRSRLELTRLPAADEALTVRTWLRSPTPVMSVRDYDFCADGEVIGSAVHCWVLVNAEARHMIDLRQIPALWELPVHAPERKTRLRRLTLPETMTAAGAVRVTDAEIDDNGHMNNVAYVRRAQEAAPGLFRGLEVVYDRECFRGALLTLEHAADADAQYVRGVLESGEESFRMRFFGAEAAQ</sequence>
<dbReference type="EMBL" id="JBBMFF010000076">
    <property type="protein sequence ID" value="MEQ2509875.1"/>
    <property type="molecule type" value="Genomic_DNA"/>
</dbReference>
<dbReference type="InterPro" id="IPR029069">
    <property type="entry name" value="HotDog_dom_sf"/>
</dbReference>
<dbReference type="RefSeq" id="WP_349134584.1">
    <property type="nucleotide sequence ID" value="NZ_JBBMFF010000076.1"/>
</dbReference>
<name>A0ABV1G386_9FIRM</name>
<dbReference type="Pfam" id="PF01643">
    <property type="entry name" value="Acyl-ACP_TE"/>
    <property type="match status" value="1"/>
</dbReference>
<gene>
    <name evidence="2" type="ORF">WMO66_01205</name>
</gene>
<reference evidence="2 3" key="1">
    <citation type="submission" date="2024-03" db="EMBL/GenBank/DDBJ databases">
        <title>Human intestinal bacterial collection.</title>
        <authorList>
            <person name="Pauvert C."/>
            <person name="Hitch T.C.A."/>
            <person name="Clavel T."/>
        </authorList>
    </citation>
    <scope>NUCLEOTIDE SEQUENCE [LARGE SCALE GENOMIC DNA]</scope>
    <source>
        <strain evidence="2 3">CLA-AA-H192</strain>
    </source>
</reference>
<accession>A0ABV1G386</accession>
<protein>
    <submittedName>
        <fullName evidence="2">Acyl-ACP thioesterase domain-containing protein</fullName>
    </submittedName>
</protein>
<keyword evidence="3" id="KW-1185">Reference proteome</keyword>
<dbReference type="InterPro" id="IPR002864">
    <property type="entry name" value="Acyl-ACP_thioesterase_NHD"/>
</dbReference>
<evidence type="ECO:0000313" key="2">
    <source>
        <dbReference type="EMBL" id="MEQ2509875.1"/>
    </source>
</evidence>
<evidence type="ECO:0000313" key="3">
    <source>
        <dbReference type="Proteomes" id="UP001491552"/>
    </source>
</evidence>
<dbReference type="Proteomes" id="UP001491552">
    <property type="component" value="Unassembled WGS sequence"/>
</dbReference>
<comment type="caution">
    <text evidence="2">The sequence shown here is derived from an EMBL/GenBank/DDBJ whole genome shotgun (WGS) entry which is preliminary data.</text>
</comment>
<proteinExistence type="predicted"/>
<dbReference type="SUPFAM" id="SSF54637">
    <property type="entry name" value="Thioesterase/thiol ester dehydrase-isomerase"/>
    <property type="match status" value="2"/>
</dbReference>
<feature type="domain" description="Acyl-ACP thioesterase N-terminal hotdog" evidence="1">
    <location>
        <begin position="21"/>
        <end position="117"/>
    </location>
</feature>